<dbReference type="Proteomes" id="UP001153365">
    <property type="component" value="Unassembled WGS sequence"/>
</dbReference>
<keyword evidence="3" id="KW-1185">Reference proteome</keyword>
<name>A0AAV0AWL3_PHAPC</name>
<feature type="region of interest" description="Disordered" evidence="1">
    <location>
        <begin position="92"/>
        <end position="120"/>
    </location>
</feature>
<protein>
    <submittedName>
        <fullName evidence="2">Expressed protein</fullName>
    </submittedName>
</protein>
<reference evidence="2" key="1">
    <citation type="submission" date="2022-06" db="EMBL/GenBank/DDBJ databases">
        <authorList>
            <consortium name="SYNGENTA / RWTH Aachen University"/>
        </authorList>
    </citation>
    <scope>NUCLEOTIDE SEQUENCE</scope>
</reference>
<comment type="caution">
    <text evidence="2">The sequence shown here is derived from an EMBL/GenBank/DDBJ whole genome shotgun (WGS) entry which is preliminary data.</text>
</comment>
<feature type="compositionally biased region" description="Polar residues" evidence="1">
    <location>
        <begin position="102"/>
        <end position="120"/>
    </location>
</feature>
<dbReference type="AlphaFoldDB" id="A0AAV0AWL3"/>
<accession>A0AAV0AWL3</accession>
<feature type="compositionally biased region" description="Basic and acidic residues" evidence="1">
    <location>
        <begin position="7"/>
        <end position="23"/>
    </location>
</feature>
<organism evidence="2 3">
    <name type="scientific">Phakopsora pachyrhizi</name>
    <name type="common">Asian soybean rust disease fungus</name>
    <dbReference type="NCBI Taxonomy" id="170000"/>
    <lineage>
        <taxon>Eukaryota</taxon>
        <taxon>Fungi</taxon>
        <taxon>Dikarya</taxon>
        <taxon>Basidiomycota</taxon>
        <taxon>Pucciniomycotina</taxon>
        <taxon>Pucciniomycetes</taxon>
        <taxon>Pucciniales</taxon>
        <taxon>Phakopsoraceae</taxon>
        <taxon>Phakopsora</taxon>
    </lineage>
</organism>
<evidence type="ECO:0000256" key="1">
    <source>
        <dbReference type="SAM" id="MobiDB-lite"/>
    </source>
</evidence>
<feature type="region of interest" description="Disordered" evidence="1">
    <location>
        <begin position="39"/>
        <end position="80"/>
    </location>
</feature>
<gene>
    <name evidence="2" type="ORF">PPACK8108_LOCUS9492</name>
</gene>
<feature type="compositionally biased region" description="Basic and acidic residues" evidence="1">
    <location>
        <begin position="69"/>
        <end position="79"/>
    </location>
</feature>
<proteinExistence type="predicted"/>
<evidence type="ECO:0000313" key="3">
    <source>
        <dbReference type="Proteomes" id="UP001153365"/>
    </source>
</evidence>
<feature type="region of interest" description="Disordered" evidence="1">
    <location>
        <begin position="1"/>
        <end position="23"/>
    </location>
</feature>
<dbReference type="EMBL" id="CALTRL010002053">
    <property type="protein sequence ID" value="CAH7674591.1"/>
    <property type="molecule type" value="Genomic_DNA"/>
</dbReference>
<evidence type="ECO:0000313" key="2">
    <source>
        <dbReference type="EMBL" id="CAH7674591.1"/>
    </source>
</evidence>
<sequence>MEEEEEVNRSIDESDKLRGERQERAAKVLQAQFRKYRSERENAGLSISSGARWHEAIKNQRRRSAHIQSGHEAKNDSHSRWQRAGLFATELVDRSSSQSSSLPNSPALDQSSPNSNRPSLYQQKTMDTLFGIVTTLATRTSFIGSITEMEKNWTSKIHQEIDLNPKKSFTSTLNSVETISLRLMKREN</sequence>